<dbReference type="Proteomes" id="UP000008694">
    <property type="component" value="Unassembled WGS sequence"/>
</dbReference>
<reference evidence="2" key="1">
    <citation type="journal article" date="2011" name="Nat. Genet.">
        <title>The Arabidopsis lyrata genome sequence and the basis of rapid genome size change.</title>
        <authorList>
            <person name="Hu T.T."/>
            <person name="Pattyn P."/>
            <person name="Bakker E.G."/>
            <person name="Cao J."/>
            <person name="Cheng J.-F."/>
            <person name="Clark R.M."/>
            <person name="Fahlgren N."/>
            <person name="Fawcett J.A."/>
            <person name="Grimwood J."/>
            <person name="Gundlach H."/>
            <person name="Haberer G."/>
            <person name="Hollister J.D."/>
            <person name="Ossowski S."/>
            <person name="Ottilar R.P."/>
            <person name="Salamov A.A."/>
            <person name="Schneeberger K."/>
            <person name="Spannagl M."/>
            <person name="Wang X."/>
            <person name="Yang L."/>
            <person name="Nasrallah M.E."/>
            <person name="Bergelson J."/>
            <person name="Carrington J.C."/>
            <person name="Gaut B.S."/>
            <person name="Schmutz J."/>
            <person name="Mayer K.F.X."/>
            <person name="Van de Peer Y."/>
            <person name="Grigoriev I.V."/>
            <person name="Nordborg M."/>
            <person name="Weigel D."/>
            <person name="Guo Y.-L."/>
        </authorList>
    </citation>
    <scope>NUCLEOTIDE SEQUENCE [LARGE SCALE GENOMIC DNA]</scope>
    <source>
        <strain evidence="2">cv. MN47</strain>
    </source>
</reference>
<dbReference type="AlphaFoldDB" id="D7LLY0"/>
<accession>D7LLY0</accession>
<evidence type="ECO:0000313" key="1">
    <source>
        <dbReference type="EMBL" id="EFH53289.1"/>
    </source>
</evidence>
<protein>
    <submittedName>
        <fullName evidence="1">Predicted protein</fullName>
    </submittedName>
</protein>
<dbReference type="EMBL" id="GL348717">
    <property type="protein sequence ID" value="EFH53289.1"/>
    <property type="molecule type" value="Genomic_DNA"/>
</dbReference>
<dbReference type="InterPro" id="IPR029055">
    <property type="entry name" value="Ntn_hydrolases_N"/>
</dbReference>
<dbReference type="STRING" id="81972.D7LLY0"/>
<proteinExistence type="predicted"/>
<dbReference type="MEROPS" id="T01.014"/>
<dbReference type="SUPFAM" id="SSF56235">
    <property type="entry name" value="N-terminal nucleophile aminohydrolases (Ntn hydrolases)"/>
    <property type="match status" value="1"/>
</dbReference>
<evidence type="ECO:0000313" key="2">
    <source>
        <dbReference type="Proteomes" id="UP000008694"/>
    </source>
</evidence>
<dbReference type="HOGENOM" id="CLU_1498290_0_0_1"/>
<sequence>MDGVIELVADAICSCFGSCVDICVITKIHYMAPNIYCCGAGTTADTEAVTGILFLTLVWQILFSWLRTYQDLIDLMCRSTELNALVVFFLVSLSRYGQSIKGCKRMAKCPACTPSNTPDWCVVSGALRAGVKHFLLNSDCLQLVQAINSTALLAEVHRVLSDVFLSILNFSTSSFLSQIS</sequence>
<dbReference type="Gramene" id="scaffold_500645.1">
    <property type="protein sequence ID" value="scaffold_500645.1"/>
    <property type="gene ID" value="scaffold_500645.1"/>
</dbReference>
<organism evidence="2">
    <name type="scientific">Arabidopsis lyrata subsp. lyrata</name>
    <name type="common">Lyre-leaved rock-cress</name>
    <dbReference type="NCBI Taxonomy" id="81972"/>
    <lineage>
        <taxon>Eukaryota</taxon>
        <taxon>Viridiplantae</taxon>
        <taxon>Streptophyta</taxon>
        <taxon>Embryophyta</taxon>
        <taxon>Tracheophyta</taxon>
        <taxon>Spermatophyta</taxon>
        <taxon>Magnoliopsida</taxon>
        <taxon>eudicotyledons</taxon>
        <taxon>Gunneridae</taxon>
        <taxon>Pentapetalae</taxon>
        <taxon>rosids</taxon>
        <taxon>malvids</taxon>
        <taxon>Brassicales</taxon>
        <taxon>Brassicaceae</taxon>
        <taxon>Camelineae</taxon>
        <taxon>Arabidopsis</taxon>
    </lineage>
</organism>
<name>D7LLY0_ARALL</name>
<gene>
    <name evidence="1" type="ORF">ARALYDRAFT_904941</name>
</gene>
<keyword evidence="2" id="KW-1185">Reference proteome</keyword>